<dbReference type="GO" id="GO:0006310">
    <property type="term" value="P:DNA recombination"/>
    <property type="evidence" value="ECO:0007669"/>
    <property type="project" value="UniProtKB-KW"/>
</dbReference>
<organism evidence="9 10">
    <name type="scientific">Hungatella hathewayi</name>
    <dbReference type="NCBI Taxonomy" id="154046"/>
    <lineage>
        <taxon>Bacteria</taxon>
        <taxon>Bacillati</taxon>
        <taxon>Bacillota</taxon>
        <taxon>Clostridia</taxon>
        <taxon>Lachnospirales</taxon>
        <taxon>Lachnospiraceae</taxon>
        <taxon>Hungatella</taxon>
    </lineage>
</organism>
<keyword evidence="3" id="KW-0229">DNA integration</keyword>
<dbReference type="InterPro" id="IPR004107">
    <property type="entry name" value="Integrase_SAM-like_N"/>
</dbReference>
<feature type="domain" description="Tyr recombinase" evidence="7">
    <location>
        <begin position="166"/>
        <end position="349"/>
    </location>
</feature>
<comment type="caution">
    <text evidence="9">The sequence shown here is derived from an EMBL/GenBank/DDBJ whole genome shotgun (WGS) entry which is preliminary data.</text>
</comment>
<dbReference type="RefSeq" id="WP_118033086.1">
    <property type="nucleotide sequence ID" value="NZ_QSON01000003.1"/>
</dbReference>
<dbReference type="PANTHER" id="PTHR30349:SF64">
    <property type="entry name" value="PROPHAGE INTEGRASE INTD-RELATED"/>
    <property type="match status" value="1"/>
</dbReference>
<evidence type="ECO:0000256" key="5">
    <source>
        <dbReference type="ARBA" id="ARBA00023172"/>
    </source>
</evidence>
<dbReference type="EMBL" id="QSON01000003">
    <property type="protein sequence ID" value="RGJ05822.1"/>
    <property type="molecule type" value="Genomic_DNA"/>
</dbReference>
<evidence type="ECO:0000256" key="4">
    <source>
        <dbReference type="ARBA" id="ARBA00023125"/>
    </source>
</evidence>
<accession>A0A374P9K2</accession>
<keyword evidence="5" id="KW-0233">DNA recombination</keyword>
<evidence type="ECO:0000256" key="1">
    <source>
        <dbReference type="ARBA" id="ARBA00003283"/>
    </source>
</evidence>
<feature type="domain" description="Core-binding (CB)" evidence="8">
    <location>
        <begin position="56"/>
        <end position="144"/>
    </location>
</feature>
<protein>
    <submittedName>
        <fullName evidence="9">Site-specific integrase</fullName>
    </submittedName>
</protein>
<comment type="function">
    <text evidence="1">Site-specific tyrosine recombinase, which acts by catalyzing the cutting and rejoining of the recombining DNA molecules.</text>
</comment>
<evidence type="ECO:0000313" key="9">
    <source>
        <dbReference type="EMBL" id="RGJ05822.1"/>
    </source>
</evidence>
<reference evidence="9 10" key="1">
    <citation type="submission" date="2018-08" db="EMBL/GenBank/DDBJ databases">
        <title>A genome reference for cultivated species of the human gut microbiota.</title>
        <authorList>
            <person name="Zou Y."/>
            <person name="Xue W."/>
            <person name="Luo G."/>
        </authorList>
    </citation>
    <scope>NUCLEOTIDE SEQUENCE [LARGE SCALE GENOMIC DNA]</scope>
    <source>
        <strain evidence="9 10">TM09-12</strain>
    </source>
</reference>
<dbReference type="PROSITE" id="PS51900">
    <property type="entry name" value="CB"/>
    <property type="match status" value="1"/>
</dbReference>
<dbReference type="Proteomes" id="UP000263014">
    <property type="component" value="Unassembled WGS sequence"/>
</dbReference>
<evidence type="ECO:0000259" key="7">
    <source>
        <dbReference type="PROSITE" id="PS51898"/>
    </source>
</evidence>
<dbReference type="GO" id="GO:0003677">
    <property type="term" value="F:DNA binding"/>
    <property type="evidence" value="ECO:0007669"/>
    <property type="project" value="UniProtKB-UniRule"/>
</dbReference>
<dbReference type="InterPro" id="IPR013762">
    <property type="entry name" value="Integrase-like_cat_sf"/>
</dbReference>
<dbReference type="AlphaFoldDB" id="A0A374P9K2"/>
<dbReference type="PANTHER" id="PTHR30349">
    <property type="entry name" value="PHAGE INTEGRASE-RELATED"/>
    <property type="match status" value="1"/>
</dbReference>
<dbReference type="InterPro" id="IPR028259">
    <property type="entry name" value="AP2-like_int_N"/>
</dbReference>
<evidence type="ECO:0000313" key="10">
    <source>
        <dbReference type="Proteomes" id="UP000263014"/>
    </source>
</evidence>
<evidence type="ECO:0000256" key="3">
    <source>
        <dbReference type="ARBA" id="ARBA00022908"/>
    </source>
</evidence>
<keyword evidence="4 6" id="KW-0238">DNA-binding</keyword>
<dbReference type="GO" id="GO:0015074">
    <property type="term" value="P:DNA integration"/>
    <property type="evidence" value="ECO:0007669"/>
    <property type="project" value="UniProtKB-KW"/>
</dbReference>
<evidence type="ECO:0000256" key="2">
    <source>
        <dbReference type="ARBA" id="ARBA00008857"/>
    </source>
</evidence>
<comment type="similarity">
    <text evidence="2">Belongs to the 'phage' integrase family.</text>
</comment>
<dbReference type="CDD" id="cd01189">
    <property type="entry name" value="INT_ICEBs1_C_like"/>
    <property type="match status" value="1"/>
</dbReference>
<dbReference type="Pfam" id="PF14657">
    <property type="entry name" value="Arm-DNA-bind_4"/>
    <property type="match status" value="1"/>
</dbReference>
<dbReference type="InterPro" id="IPR002104">
    <property type="entry name" value="Integrase_catalytic"/>
</dbReference>
<dbReference type="Pfam" id="PF00589">
    <property type="entry name" value="Phage_integrase"/>
    <property type="match status" value="1"/>
</dbReference>
<evidence type="ECO:0000256" key="6">
    <source>
        <dbReference type="PROSITE-ProRule" id="PRU01248"/>
    </source>
</evidence>
<dbReference type="Gene3D" id="1.10.150.130">
    <property type="match status" value="1"/>
</dbReference>
<dbReference type="InterPro" id="IPR011010">
    <property type="entry name" value="DNA_brk_join_enz"/>
</dbReference>
<dbReference type="InterPro" id="IPR050090">
    <property type="entry name" value="Tyrosine_recombinase_XerCD"/>
</dbReference>
<sequence>MPAYYDETTKTWFCKFYYQDYTGTRRQKKKRGFKLQRDAKEWERSFLERQQGQPDMTMESLVEIYMEDTRERMKPSTIYAKENRIQVHILPYFGKQPVNAITPAHIRKWQTELMKKTSQTGQPLSQTYLNVLHHTLSSLFNYAVRYHGLQINPCTVAGSIGKSKSGVMKFWTLGEYQRFIAAVEHPLYRPIFETLYYTGMRVGELLALTYRNIDLEGGIIHITKTLKRIGTENIITAPKTPKSKRDILIPSFLVEELKEYYKHVYDPDLDEPVFPTLRASILYNLKQYAKRAGVKEIRVHDLRHSHVALLVELGFNPLLIAERLGHEDIKTTLNTYSHLYPNKQIELINKLEEIVPK</sequence>
<dbReference type="Pfam" id="PF14659">
    <property type="entry name" value="Phage_int_SAM_3"/>
    <property type="match status" value="1"/>
</dbReference>
<dbReference type="InterPro" id="IPR010998">
    <property type="entry name" value="Integrase_recombinase_N"/>
</dbReference>
<evidence type="ECO:0000259" key="8">
    <source>
        <dbReference type="PROSITE" id="PS51900"/>
    </source>
</evidence>
<dbReference type="Gene3D" id="1.10.443.10">
    <property type="entry name" value="Intergrase catalytic core"/>
    <property type="match status" value="1"/>
</dbReference>
<gene>
    <name evidence="9" type="ORF">DXD79_07270</name>
</gene>
<proteinExistence type="inferred from homology"/>
<dbReference type="InterPro" id="IPR044068">
    <property type="entry name" value="CB"/>
</dbReference>
<name>A0A374P9K2_9FIRM</name>
<dbReference type="PROSITE" id="PS51898">
    <property type="entry name" value="TYR_RECOMBINASE"/>
    <property type="match status" value="1"/>
</dbReference>
<dbReference type="SUPFAM" id="SSF56349">
    <property type="entry name" value="DNA breaking-rejoining enzymes"/>
    <property type="match status" value="1"/>
</dbReference>